<sequence>MTDHDQSAAALGVDDSVTVTLWRPVGQGELDAVASSRWRAWPLRLPDQPIFSAALDRRLAVRSCRERIVPAEGVDT</sequence>
<name>A0ABW4AT14_9ACTN</name>
<dbReference type="EMBL" id="JBHTMK010000063">
    <property type="protein sequence ID" value="MFD1372942.1"/>
    <property type="molecule type" value="Genomic_DNA"/>
</dbReference>
<evidence type="ECO:0000313" key="2">
    <source>
        <dbReference type="Proteomes" id="UP001597183"/>
    </source>
</evidence>
<organism evidence="1 2">
    <name type="scientific">Actinoplanes sichuanensis</name>
    <dbReference type="NCBI Taxonomy" id="512349"/>
    <lineage>
        <taxon>Bacteria</taxon>
        <taxon>Bacillati</taxon>
        <taxon>Actinomycetota</taxon>
        <taxon>Actinomycetes</taxon>
        <taxon>Micromonosporales</taxon>
        <taxon>Micromonosporaceae</taxon>
        <taxon>Actinoplanes</taxon>
    </lineage>
</organism>
<keyword evidence="2" id="KW-1185">Reference proteome</keyword>
<reference evidence="2" key="1">
    <citation type="journal article" date="2019" name="Int. J. Syst. Evol. Microbiol.">
        <title>The Global Catalogue of Microorganisms (GCM) 10K type strain sequencing project: providing services to taxonomists for standard genome sequencing and annotation.</title>
        <authorList>
            <consortium name="The Broad Institute Genomics Platform"/>
            <consortium name="The Broad Institute Genome Sequencing Center for Infectious Disease"/>
            <person name="Wu L."/>
            <person name="Ma J."/>
        </authorList>
    </citation>
    <scope>NUCLEOTIDE SEQUENCE [LARGE SCALE GENOMIC DNA]</scope>
    <source>
        <strain evidence="2">CCM 7526</strain>
    </source>
</reference>
<dbReference type="Proteomes" id="UP001597183">
    <property type="component" value="Unassembled WGS sequence"/>
</dbReference>
<proteinExistence type="predicted"/>
<evidence type="ECO:0000313" key="1">
    <source>
        <dbReference type="EMBL" id="MFD1372942.1"/>
    </source>
</evidence>
<protein>
    <submittedName>
        <fullName evidence="1">Uncharacterized protein</fullName>
    </submittedName>
</protein>
<accession>A0ABW4AT14</accession>
<gene>
    <name evidence="1" type="ORF">ACFQ5G_47100</name>
</gene>
<comment type="caution">
    <text evidence="1">The sequence shown here is derived from an EMBL/GenBank/DDBJ whole genome shotgun (WGS) entry which is preliminary data.</text>
</comment>
<dbReference type="RefSeq" id="WP_317794672.1">
    <property type="nucleotide sequence ID" value="NZ_AP028461.1"/>
</dbReference>